<sequence length="350" mass="42033">MKKLKLKYEAVVYGLHPMENDYSVDEFVFKKKQIDLTKYEEALNANPYFANPNLFSWCMQFVGDENHYYCYFENDNPIEIEVSNKNGASKYHIKKYVEKNFNELVNKVLYLEKVLRLVTNLDIFIPVIKLEVYDEEMEFIEKFFFMQDFSPLNHTSRFSKNNLELQSDRLRLHIRWDSMTEMMSTNKDYSRALEYFNQSFSVNNIPVKLLCLFASLESLFNCDKEQIVEKVSTYTSKLIFDKDKKDEIYSRIKKLYDERSKYIHGQRTDRITYALYEELKEFVRVILLNYWFVSMYNEVKNNRQMISFLDEEKPLNTTTQLAILAIRETDYTKFYSDVREKLESGVTDIL</sequence>
<evidence type="ECO:0008006" key="3">
    <source>
        <dbReference type="Google" id="ProtNLM"/>
    </source>
</evidence>
<reference evidence="1 2" key="1">
    <citation type="submission" date="2023-07" db="EMBL/GenBank/DDBJ databases">
        <title>Genomic Encyclopedia of Type Strains, Phase IV (KMG-IV): sequencing the most valuable type-strain genomes for metagenomic binning, comparative biology and taxonomic classification.</title>
        <authorList>
            <person name="Goeker M."/>
        </authorList>
    </citation>
    <scope>NUCLEOTIDE SEQUENCE [LARGE SCALE GENOMIC DNA]</scope>
    <source>
        <strain evidence="1 2">DSM 23494</strain>
    </source>
</reference>
<evidence type="ECO:0000313" key="1">
    <source>
        <dbReference type="EMBL" id="MDQ0273477.1"/>
    </source>
</evidence>
<evidence type="ECO:0000313" key="2">
    <source>
        <dbReference type="Proteomes" id="UP001238088"/>
    </source>
</evidence>
<keyword evidence="2" id="KW-1185">Reference proteome</keyword>
<dbReference type="Proteomes" id="UP001238088">
    <property type="component" value="Unassembled WGS sequence"/>
</dbReference>
<proteinExistence type="predicted"/>
<name>A0ABU0AQ86_9BACI</name>
<dbReference type="EMBL" id="JAUSUB010000041">
    <property type="protein sequence ID" value="MDQ0273477.1"/>
    <property type="molecule type" value="Genomic_DNA"/>
</dbReference>
<accession>A0ABU0AQ86</accession>
<dbReference type="RefSeq" id="WP_307479644.1">
    <property type="nucleotide sequence ID" value="NZ_JAUSUB010000041.1"/>
</dbReference>
<gene>
    <name evidence="1" type="ORF">J2S17_005409</name>
</gene>
<protein>
    <recommendedName>
        <fullName evidence="3">Apea-like HEPN domain-containing protein</fullName>
    </recommendedName>
</protein>
<comment type="caution">
    <text evidence="1">The sequence shown here is derived from an EMBL/GenBank/DDBJ whole genome shotgun (WGS) entry which is preliminary data.</text>
</comment>
<organism evidence="1 2">
    <name type="scientific">Cytobacillus purgationiresistens</name>
    <dbReference type="NCBI Taxonomy" id="863449"/>
    <lineage>
        <taxon>Bacteria</taxon>
        <taxon>Bacillati</taxon>
        <taxon>Bacillota</taxon>
        <taxon>Bacilli</taxon>
        <taxon>Bacillales</taxon>
        <taxon>Bacillaceae</taxon>
        <taxon>Cytobacillus</taxon>
    </lineage>
</organism>